<organism evidence="9">
    <name type="scientific">uncultured Stenotrophomonas sp</name>
    <dbReference type="NCBI Taxonomy" id="165438"/>
    <lineage>
        <taxon>Bacteria</taxon>
        <taxon>Pseudomonadati</taxon>
        <taxon>Pseudomonadota</taxon>
        <taxon>Gammaproteobacteria</taxon>
        <taxon>Lysobacterales</taxon>
        <taxon>Lysobacteraceae</taxon>
        <taxon>Stenotrophomonas</taxon>
        <taxon>environmental samples</taxon>
    </lineage>
</organism>
<comment type="similarity">
    <text evidence="4">Belongs to the bacterial secretin family.</text>
</comment>
<accession>A0A1Y5QAE7</accession>
<sequence>MQALRTVVTRMMNRSRGNPARDTRVALRVFLGTLLLSLLAGCASAPVAFPEPLRPPKTVVGGDEVLEGEGGVTRKRPLVEEGPVLAPARPAAATAETAQAPDPVPQAIPRKRTVALVLEGVSIESFINVVFGMELGFGVQIDQSLRSRPELLSLSLTEPQPPAKAYAVAQEVLNAYGVKISELGGVLRFQPVSQGRGSGELPALLATRSLPDVPAGQRTVFVAMPLEVSQPGMVAAQVRSLFGTHQVNFTEMLDANALLISGPGDAVRAAMSAVMTLDSGGLIGKRSLRINPLYLPADLLAKELREVLAGQGIAVKGGPGTNGVVSFVPVSSANALLVFSESETALKAAQEWADRLDQPSEDSAGGGMYLYAARHTTVETLLPVLQSLLGAGSGSASGSSVTTGTGAGPGQSSASNGSARNAGNSATTISGEGGRVAVDPIRNVIVFQGEAQRWRAIQGVLARLDQPARQVVIEVTVAEVTMTDEFSHGVEWALRNVTVDGMSGPLTALQGLAGTAGGGLVWQGLSSSGQVKAILNLFAKDSRVSILSTPRILVKSGESASIDVGTEVPIITSQATAADLPSSGNGSSILQSVQYRKTGVLLDIEAVVHSGQRVDLKISQEVSEATPTDTSEISSPSVFSRKLKTSLSLADGESTLLGGLISSTRSDGKTKVPLLGDIPILGKAFQSAKRTGTRTELLMLITPYVVEDAAQTRAITDAIRARFGSGENWGEGVRGQRALPQAEQEQAPIQPPQAGEPDTPPAQ</sequence>
<evidence type="ECO:0000256" key="5">
    <source>
        <dbReference type="RuleBase" id="RU004004"/>
    </source>
</evidence>
<feature type="compositionally biased region" description="Low complexity" evidence="6">
    <location>
        <begin position="740"/>
        <end position="757"/>
    </location>
</feature>
<dbReference type="PANTHER" id="PTHR30332">
    <property type="entry name" value="PROBABLE GENERAL SECRETION PATHWAY PROTEIN D"/>
    <property type="match status" value="1"/>
</dbReference>
<comment type="subcellular location">
    <subcellularLocation>
        <location evidence="5">Cell outer membrane</location>
    </subcellularLocation>
    <subcellularLocation>
        <location evidence="1">Membrane</location>
    </subcellularLocation>
</comment>
<dbReference type="GO" id="GO:0009306">
    <property type="term" value="P:protein secretion"/>
    <property type="evidence" value="ECO:0007669"/>
    <property type="project" value="InterPro"/>
</dbReference>
<gene>
    <name evidence="9" type="ORF">STPYR_11994</name>
</gene>
<dbReference type="InterPro" id="IPR004846">
    <property type="entry name" value="T2SS/T3SS_dom"/>
</dbReference>
<keyword evidence="3" id="KW-0472">Membrane</keyword>
<dbReference type="Pfam" id="PF00263">
    <property type="entry name" value="Secretin"/>
    <property type="match status" value="1"/>
</dbReference>
<keyword evidence="2" id="KW-0732">Signal</keyword>
<evidence type="ECO:0000256" key="3">
    <source>
        <dbReference type="ARBA" id="ARBA00023136"/>
    </source>
</evidence>
<evidence type="ECO:0000256" key="2">
    <source>
        <dbReference type="ARBA" id="ARBA00022729"/>
    </source>
</evidence>
<dbReference type="EMBL" id="FLTS01000001">
    <property type="protein sequence ID" value="SBV37064.1"/>
    <property type="molecule type" value="Genomic_DNA"/>
</dbReference>
<feature type="domain" description="NolW-like" evidence="8">
    <location>
        <begin position="371"/>
        <end position="470"/>
    </location>
</feature>
<evidence type="ECO:0000256" key="6">
    <source>
        <dbReference type="SAM" id="MobiDB-lite"/>
    </source>
</evidence>
<evidence type="ECO:0000259" key="8">
    <source>
        <dbReference type="Pfam" id="PF03958"/>
    </source>
</evidence>
<dbReference type="GO" id="GO:0009279">
    <property type="term" value="C:cell outer membrane"/>
    <property type="evidence" value="ECO:0007669"/>
    <property type="project" value="UniProtKB-SubCell"/>
</dbReference>
<dbReference type="InterPro" id="IPR050810">
    <property type="entry name" value="Bact_Secretion_Sys_Channel"/>
</dbReference>
<dbReference type="InterPro" id="IPR005644">
    <property type="entry name" value="NolW-like"/>
</dbReference>
<dbReference type="Pfam" id="PF03958">
    <property type="entry name" value="Secretin_N"/>
    <property type="match status" value="1"/>
</dbReference>
<dbReference type="Gene3D" id="3.30.1370.120">
    <property type="match status" value="2"/>
</dbReference>
<name>A0A1Y5QAE7_9GAMM</name>
<evidence type="ECO:0000313" key="9">
    <source>
        <dbReference type="EMBL" id="SBV37064.1"/>
    </source>
</evidence>
<dbReference type="PANTHER" id="PTHR30332:SF25">
    <property type="entry name" value="SECRETIN XPSD"/>
    <property type="match status" value="1"/>
</dbReference>
<proteinExistence type="inferred from homology"/>
<dbReference type="PRINTS" id="PR00811">
    <property type="entry name" value="BCTERIALGSPD"/>
</dbReference>
<protein>
    <submittedName>
        <fullName evidence="9">Putative Type II secretory pathway, component PulD</fullName>
    </submittedName>
</protein>
<dbReference type="InterPro" id="IPR038591">
    <property type="entry name" value="NolW-like_sf"/>
</dbReference>
<evidence type="ECO:0000259" key="7">
    <source>
        <dbReference type="Pfam" id="PF00263"/>
    </source>
</evidence>
<keyword evidence="5" id="KW-0813">Transport</keyword>
<dbReference type="GO" id="GO:0015627">
    <property type="term" value="C:type II protein secretion system complex"/>
    <property type="evidence" value="ECO:0007669"/>
    <property type="project" value="TreeGrafter"/>
</dbReference>
<feature type="domain" description="Type II/III secretion system secretin-like" evidence="7">
    <location>
        <begin position="539"/>
        <end position="707"/>
    </location>
</feature>
<dbReference type="InterPro" id="IPR001775">
    <property type="entry name" value="GspD/PilQ"/>
</dbReference>
<evidence type="ECO:0000256" key="4">
    <source>
        <dbReference type="RuleBase" id="RU004003"/>
    </source>
</evidence>
<reference evidence="9" key="1">
    <citation type="submission" date="2016-03" db="EMBL/GenBank/DDBJ databases">
        <authorList>
            <person name="Ploux O."/>
        </authorList>
    </citation>
    <scope>NUCLEOTIDE SEQUENCE</scope>
    <source>
        <strain evidence="9">UC10</strain>
    </source>
</reference>
<feature type="region of interest" description="Disordered" evidence="6">
    <location>
        <begin position="726"/>
        <end position="763"/>
    </location>
</feature>
<evidence type="ECO:0000256" key="1">
    <source>
        <dbReference type="ARBA" id="ARBA00004370"/>
    </source>
</evidence>
<feature type="compositionally biased region" description="Low complexity" evidence="6">
    <location>
        <begin position="396"/>
        <end position="426"/>
    </location>
</feature>
<feature type="region of interest" description="Disordered" evidence="6">
    <location>
        <begin position="396"/>
        <end position="433"/>
    </location>
</feature>
<dbReference type="AlphaFoldDB" id="A0A1Y5QAE7"/>